<dbReference type="InterPro" id="IPR002698">
    <property type="entry name" value="FTHF_cligase"/>
</dbReference>
<dbReference type="PANTHER" id="PTHR23407:SF1">
    <property type="entry name" value="5-FORMYLTETRAHYDROFOLATE CYCLO-LIGASE"/>
    <property type="match status" value="1"/>
</dbReference>
<dbReference type="InterPro" id="IPR024185">
    <property type="entry name" value="FTHF_cligase-like_sf"/>
</dbReference>
<keyword evidence="5" id="KW-0436">Ligase</keyword>
<dbReference type="EC" id="6.3.3.2" evidence="4"/>
<dbReference type="Pfam" id="PF01812">
    <property type="entry name" value="5-FTHF_cyc-lig"/>
    <property type="match status" value="1"/>
</dbReference>
<keyword evidence="6" id="KW-1185">Reference proteome</keyword>
<dbReference type="RefSeq" id="WP_237445559.1">
    <property type="nucleotide sequence ID" value="NZ_CAKLPX010000004.1"/>
</dbReference>
<dbReference type="Gene3D" id="3.40.50.10420">
    <property type="entry name" value="NagB/RpiA/CoA transferase-like"/>
    <property type="match status" value="1"/>
</dbReference>
<protein>
    <recommendedName>
        <fullName evidence="4">5-formyltetrahydrofolate cyclo-ligase</fullName>
        <ecNumber evidence="4">6.3.3.2</ecNumber>
    </recommendedName>
</protein>
<name>A0ABN8EPH4_9GAMM</name>
<evidence type="ECO:0000256" key="3">
    <source>
        <dbReference type="ARBA" id="ARBA00022840"/>
    </source>
</evidence>
<dbReference type="EMBL" id="CAKLPX010000004">
    <property type="protein sequence ID" value="CAH0992873.1"/>
    <property type="molecule type" value="Genomic_DNA"/>
</dbReference>
<keyword evidence="4" id="KW-0479">Metal-binding</keyword>
<organism evidence="5 6">
    <name type="scientific">Sinobacterium norvegicum</name>
    <dbReference type="NCBI Taxonomy" id="1641715"/>
    <lineage>
        <taxon>Bacteria</taxon>
        <taxon>Pseudomonadati</taxon>
        <taxon>Pseudomonadota</taxon>
        <taxon>Gammaproteobacteria</taxon>
        <taxon>Cellvibrionales</taxon>
        <taxon>Spongiibacteraceae</taxon>
        <taxon>Sinobacterium</taxon>
    </lineage>
</organism>
<keyword evidence="3 4" id="KW-0067">ATP-binding</keyword>
<comment type="caution">
    <text evidence="5">The sequence shown here is derived from an EMBL/GenBank/DDBJ whole genome shotgun (WGS) entry which is preliminary data.</text>
</comment>
<gene>
    <name evidence="5" type="ORF">SIN8267_03011</name>
</gene>
<keyword evidence="2 4" id="KW-0547">Nucleotide-binding</keyword>
<evidence type="ECO:0000313" key="6">
    <source>
        <dbReference type="Proteomes" id="UP000838100"/>
    </source>
</evidence>
<keyword evidence="4" id="KW-0460">Magnesium</keyword>
<dbReference type="PANTHER" id="PTHR23407">
    <property type="entry name" value="ATPASE INHIBITOR/5-FORMYLTETRAHYDROFOLATE CYCLO-LIGASE"/>
    <property type="match status" value="1"/>
</dbReference>
<evidence type="ECO:0000256" key="2">
    <source>
        <dbReference type="ARBA" id="ARBA00022741"/>
    </source>
</evidence>
<proteinExistence type="inferred from homology"/>
<comment type="catalytic activity">
    <reaction evidence="4">
        <text>(6S)-5-formyl-5,6,7,8-tetrahydrofolate + ATP = (6R)-5,10-methenyltetrahydrofolate + ADP + phosphate</text>
        <dbReference type="Rhea" id="RHEA:10488"/>
        <dbReference type="ChEBI" id="CHEBI:30616"/>
        <dbReference type="ChEBI" id="CHEBI:43474"/>
        <dbReference type="ChEBI" id="CHEBI:57455"/>
        <dbReference type="ChEBI" id="CHEBI:57457"/>
        <dbReference type="ChEBI" id="CHEBI:456216"/>
        <dbReference type="EC" id="6.3.3.2"/>
    </reaction>
</comment>
<sequence length="194" mass="22879">MPDSTPTTQLLRQQLRRKRRQLSSNQQRIASRTVCHSIIKLKEFRRAQSIGLYLANDGEIDPWPLCQAALSAGKKVYLPIVGDNYTLSFHRYQRHQRLRRNRYNIQEPLRRTRRITSLKTLDLLIMPLVGFDRYRNRIGMGGGFYDRALSFKQRHKHKKPSLFAIAHQFQQCQPLSPQSWDVRVDKVISDKAMY</sequence>
<accession>A0ABN8EPH4</accession>
<dbReference type="NCBIfam" id="TIGR02727">
    <property type="entry name" value="MTHFS_bact"/>
    <property type="match status" value="1"/>
</dbReference>
<dbReference type="Proteomes" id="UP000838100">
    <property type="component" value="Unassembled WGS sequence"/>
</dbReference>
<dbReference type="SUPFAM" id="SSF100950">
    <property type="entry name" value="NagB/RpiA/CoA transferase-like"/>
    <property type="match status" value="1"/>
</dbReference>
<comment type="cofactor">
    <cofactor evidence="4">
        <name>Mg(2+)</name>
        <dbReference type="ChEBI" id="CHEBI:18420"/>
    </cofactor>
</comment>
<evidence type="ECO:0000256" key="1">
    <source>
        <dbReference type="ARBA" id="ARBA00010638"/>
    </source>
</evidence>
<comment type="similarity">
    <text evidence="1 4">Belongs to the 5-formyltetrahydrofolate cyclo-ligase family.</text>
</comment>
<evidence type="ECO:0000256" key="4">
    <source>
        <dbReference type="RuleBase" id="RU361279"/>
    </source>
</evidence>
<dbReference type="GO" id="GO:0030272">
    <property type="term" value="F:5-formyltetrahydrofolate cyclo-ligase activity"/>
    <property type="evidence" value="ECO:0007669"/>
    <property type="project" value="UniProtKB-EC"/>
</dbReference>
<evidence type="ECO:0000313" key="5">
    <source>
        <dbReference type="EMBL" id="CAH0992873.1"/>
    </source>
</evidence>
<dbReference type="PIRSF" id="PIRSF006806">
    <property type="entry name" value="FTHF_cligase"/>
    <property type="match status" value="1"/>
</dbReference>
<reference evidence="5" key="1">
    <citation type="submission" date="2021-12" db="EMBL/GenBank/DDBJ databases">
        <authorList>
            <person name="Rodrigo-Torres L."/>
            <person name="Arahal R. D."/>
            <person name="Lucena T."/>
        </authorList>
    </citation>
    <scope>NUCLEOTIDE SEQUENCE</scope>
    <source>
        <strain evidence="5">CECT 8267</strain>
    </source>
</reference>
<dbReference type="InterPro" id="IPR037171">
    <property type="entry name" value="NagB/RpiA_transferase-like"/>
</dbReference>